<proteinExistence type="predicted"/>
<dbReference type="EMBL" id="CP109441">
    <property type="protein sequence ID" value="WUV46209.1"/>
    <property type="molecule type" value="Genomic_DNA"/>
</dbReference>
<evidence type="ECO:0000313" key="3">
    <source>
        <dbReference type="Proteomes" id="UP001432062"/>
    </source>
</evidence>
<keyword evidence="3" id="KW-1185">Reference proteome</keyword>
<organism evidence="2 3">
    <name type="scientific">Nocardia vinacea</name>
    <dbReference type="NCBI Taxonomy" id="96468"/>
    <lineage>
        <taxon>Bacteria</taxon>
        <taxon>Bacillati</taxon>
        <taxon>Actinomycetota</taxon>
        <taxon>Actinomycetes</taxon>
        <taxon>Mycobacteriales</taxon>
        <taxon>Nocardiaceae</taxon>
        <taxon>Nocardia</taxon>
    </lineage>
</organism>
<dbReference type="Pfam" id="PF12277">
    <property type="entry name" value="DUF3618"/>
    <property type="match status" value="1"/>
</dbReference>
<dbReference type="InterPro" id="IPR022062">
    <property type="entry name" value="DUF3618"/>
</dbReference>
<keyword evidence="1" id="KW-1133">Transmembrane helix</keyword>
<keyword evidence="1" id="KW-0472">Membrane</keyword>
<accession>A0ABZ1YSI4</accession>
<feature type="transmembrane region" description="Helical" evidence="1">
    <location>
        <begin position="94"/>
        <end position="113"/>
    </location>
</feature>
<protein>
    <submittedName>
        <fullName evidence="2">DUF3618 domain-containing protein</fullName>
    </submittedName>
</protein>
<sequence>MSDESTPSVGSPEAELLRADRDLARQELGQTMAELTGKLDVKGRAEAELHQTVDNARAKVHYAAETVREKREKASAATQDRAVQFAAVTRSRPVPVAAAVTAAIAALVTWFILRDRRNLGRRRLPRRRRNR</sequence>
<name>A0ABZ1YSI4_9NOCA</name>
<reference evidence="2" key="1">
    <citation type="submission" date="2022-10" db="EMBL/GenBank/DDBJ databases">
        <title>The complete genomes of actinobacterial strains from the NBC collection.</title>
        <authorList>
            <person name="Joergensen T.S."/>
            <person name="Alvarez Arevalo M."/>
            <person name="Sterndorff E.B."/>
            <person name="Faurdal D."/>
            <person name="Vuksanovic O."/>
            <person name="Mourched A.-S."/>
            <person name="Charusanti P."/>
            <person name="Shaw S."/>
            <person name="Blin K."/>
            <person name="Weber T."/>
        </authorList>
    </citation>
    <scope>NUCLEOTIDE SEQUENCE</scope>
    <source>
        <strain evidence="2">NBC_01482</strain>
    </source>
</reference>
<evidence type="ECO:0000256" key="1">
    <source>
        <dbReference type="SAM" id="Phobius"/>
    </source>
</evidence>
<gene>
    <name evidence="2" type="ORF">OG563_45330</name>
</gene>
<keyword evidence="1" id="KW-0812">Transmembrane</keyword>
<dbReference type="RefSeq" id="WP_329409797.1">
    <property type="nucleotide sequence ID" value="NZ_CP109441.1"/>
</dbReference>
<dbReference type="Proteomes" id="UP001432062">
    <property type="component" value="Chromosome"/>
</dbReference>
<evidence type="ECO:0000313" key="2">
    <source>
        <dbReference type="EMBL" id="WUV46209.1"/>
    </source>
</evidence>